<keyword evidence="1" id="KW-0732">Signal</keyword>
<dbReference type="Proteomes" id="UP000615446">
    <property type="component" value="Unassembled WGS sequence"/>
</dbReference>
<dbReference type="AlphaFoldDB" id="A0A8H3LLU8"/>
<feature type="chain" id="PRO_5034777404" description="Secreted protein" evidence="1">
    <location>
        <begin position="26"/>
        <end position="123"/>
    </location>
</feature>
<comment type="caution">
    <text evidence="2">The sequence shown here is derived from an EMBL/GenBank/DDBJ whole genome shotgun (WGS) entry which is preliminary data.</text>
</comment>
<dbReference type="EMBL" id="BLAL01000169">
    <property type="protein sequence ID" value="GES87659.1"/>
    <property type="molecule type" value="Genomic_DNA"/>
</dbReference>
<sequence>MKYFKIFFNLAISIIFFLATHITEAYHIQVFSTLTSSRYCEGFVNDPDTHQVLYDTDYIDCTGTCKMIDYNSPGKFEVQINEYKNTRFAYGEQDTCYEVSGNEVDWSLDPIDCNKFSGVSSCS</sequence>
<evidence type="ECO:0000313" key="3">
    <source>
        <dbReference type="Proteomes" id="UP000615446"/>
    </source>
</evidence>
<evidence type="ECO:0000313" key="2">
    <source>
        <dbReference type="EMBL" id="GES87659.1"/>
    </source>
</evidence>
<protein>
    <recommendedName>
        <fullName evidence="4">Secreted protein</fullName>
    </recommendedName>
</protein>
<proteinExistence type="predicted"/>
<gene>
    <name evidence="2" type="ORF">RCL2_001464900</name>
</gene>
<dbReference type="OrthoDB" id="2303144at2759"/>
<evidence type="ECO:0008006" key="4">
    <source>
        <dbReference type="Google" id="ProtNLM"/>
    </source>
</evidence>
<feature type="signal peptide" evidence="1">
    <location>
        <begin position="1"/>
        <end position="25"/>
    </location>
</feature>
<evidence type="ECO:0000256" key="1">
    <source>
        <dbReference type="SAM" id="SignalP"/>
    </source>
</evidence>
<organism evidence="2 3">
    <name type="scientific">Rhizophagus clarus</name>
    <dbReference type="NCBI Taxonomy" id="94130"/>
    <lineage>
        <taxon>Eukaryota</taxon>
        <taxon>Fungi</taxon>
        <taxon>Fungi incertae sedis</taxon>
        <taxon>Mucoromycota</taxon>
        <taxon>Glomeromycotina</taxon>
        <taxon>Glomeromycetes</taxon>
        <taxon>Glomerales</taxon>
        <taxon>Glomeraceae</taxon>
        <taxon>Rhizophagus</taxon>
    </lineage>
</organism>
<reference evidence="2" key="1">
    <citation type="submission" date="2019-10" db="EMBL/GenBank/DDBJ databases">
        <title>Conservation and host-specific expression of non-tandemly repeated heterogenous ribosome RNA gene in arbuscular mycorrhizal fungi.</title>
        <authorList>
            <person name="Maeda T."/>
            <person name="Kobayashi Y."/>
            <person name="Nakagawa T."/>
            <person name="Ezawa T."/>
            <person name="Yamaguchi K."/>
            <person name="Bino T."/>
            <person name="Nishimoto Y."/>
            <person name="Shigenobu S."/>
            <person name="Kawaguchi M."/>
        </authorList>
    </citation>
    <scope>NUCLEOTIDE SEQUENCE</scope>
    <source>
        <strain evidence="2">HR1</strain>
    </source>
</reference>
<name>A0A8H3LLU8_9GLOM</name>
<accession>A0A8H3LLU8</accession>